<evidence type="ECO:0000313" key="2">
    <source>
        <dbReference type="EnsemblMetazoa" id="ADIR003858-PA"/>
    </source>
</evidence>
<feature type="region of interest" description="Disordered" evidence="1">
    <location>
        <begin position="1"/>
        <end position="26"/>
    </location>
</feature>
<accession>A0A182N884</accession>
<sequence>MASPARPHWHRKGRPQNHTDWRKFKK</sequence>
<dbReference type="EnsemblMetazoa" id="ADIR003858-RA">
    <property type="protein sequence ID" value="ADIR003858-PA"/>
    <property type="gene ID" value="ADIR003858"/>
</dbReference>
<evidence type="ECO:0000256" key="1">
    <source>
        <dbReference type="SAM" id="MobiDB-lite"/>
    </source>
</evidence>
<organism evidence="2 3">
    <name type="scientific">Anopheles dirus</name>
    <dbReference type="NCBI Taxonomy" id="7168"/>
    <lineage>
        <taxon>Eukaryota</taxon>
        <taxon>Metazoa</taxon>
        <taxon>Ecdysozoa</taxon>
        <taxon>Arthropoda</taxon>
        <taxon>Hexapoda</taxon>
        <taxon>Insecta</taxon>
        <taxon>Pterygota</taxon>
        <taxon>Neoptera</taxon>
        <taxon>Endopterygota</taxon>
        <taxon>Diptera</taxon>
        <taxon>Nematocera</taxon>
        <taxon>Culicoidea</taxon>
        <taxon>Culicidae</taxon>
        <taxon>Anophelinae</taxon>
        <taxon>Anopheles</taxon>
    </lineage>
</organism>
<dbReference type="Proteomes" id="UP000075884">
    <property type="component" value="Unassembled WGS sequence"/>
</dbReference>
<protein>
    <submittedName>
        <fullName evidence="2">Uncharacterized protein</fullName>
    </submittedName>
</protein>
<proteinExistence type="predicted"/>
<reference evidence="3" key="1">
    <citation type="submission" date="2013-03" db="EMBL/GenBank/DDBJ databases">
        <title>The Genome Sequence of Anopheles dirus WRAIR2.</title>
        <authorList>
            <consortium name="The Broad Institute Genomics Platform"/>
            <person name="Neafsey D.E."/>
            <person name="Walton C."/>
            <person name="Walker B."/>
            <person name="Young S.K."/>
            <person name="Zeng Q."/>
            <person name="Gargeya S."/>
            <person name="Fitzgerald M."/>
            <person name="Haas B."/>
            <person name="Abouelleil A."/>
            <person name="Allen A.W."/>
            <person name="Alvarado L."/>
            <person name="Arachchi H.M."/>
            <person name="Berlin A.M."/>
            <person name="Chapman S.B."/>
            <person name="Gainer-Dewar J."/>
            <person name="Goldberg J."/>
            <person name="Griggs A."/>
            <person name="Gujja S."/>
            <person name="Hansen M."/>
            <person name="Howarth C."/>
            <person name="Imamovic A."/>
            <person name="Ireland A."/>
            <person name="Larimer J."/>
            <person name="McCowan C."/>
            <person name="Murphy C."/>
            <person name="Pearson M."/>
            <person name="Poon T.W."/>
            <person name="Priest M."/>
            <person name="Roberts A."/>
            <person name="Saif S."/>
            <person name="Shea T."/>
            <person name="Sisk P."/>
            <person name="Sykes S."/>
            <person name="Wortman J."/>
            <person name="Nusbaum C."/>
            <person name="Birren B."/>
        </authorList>
    </citation>
    <scope>NUCLEOTIDE SEQUENCE [LARGE SCALE GENOMIC DNA]</scope>
    <source>
        <strain evidence="3">WRAIR2</strain>
    </source>
</reference>
<name>A0A182N884_9DIPT</name>
<dbReference type="VEuPathDB" id="VectorBase:ADIR003858"/>
<feature type="compositionally biased region" description="Basic and acidic residues" evidence="1">
    <location>
        <begin position="17"/>
        <end position="26"/>
    </location>
</feature>
<dbReference type="AlphaFoldDB" id="A0A182N884"/>
<evidence type="ECO:0000313" key="3">
    <source>
        <dbReference type="Proteomes" id="UP000075884"/>
    </source>
</evidence>
<reference evidence="2" key="2">
    <citation type="submission" date="2020-05" db="UniProtKB">
        <authorList>
            <consortium name="EnsemblMetazoa"/>
        </authorList>
    </citation>
    <scope>IDENTIFICATION</scope>
    <source>
        <strain evidence="2">WRAIR2</strain>
    </source>
</reference>
<keyword evidence="3" id="KW-1185">Reference proteome</keyword>